<dbReference type="PROSITE" id="PS00061">
    <property type="entry name" value="ADH_SHORT"/>
    <property type="match status" value="1"/>
</dbReference>
<dbReference type="Pfam" id="PF13561">
    <property type="entry name" value="adh_short_C2"/>
    <property type="match status" value="1"/>
</dbReference>
<dbReference type="FunFam" id="3.40.50.720:FF:000084">
    <property type="entry name" value="Short-chain dehydrogenase reductase"/>
    <property type="match status" value="1"/>
</dbReference>
<dbReference type="SUPFAM" id="SSF51735">
    <property type="entry name" value="NAD(P)-binding Rossmann-fold domains"/>
    <property type="match status" value="1"/>
</dbReference>
<evidence type="ECO:0000313" key="5">
    <source>
        <dbReference type="EMBL" id="CAB4709936.1"/>
    </source>
</evidence>
<evidence type="ECO:0000313" key="4">
    <source>
        <dbReference type="EMBL" id="CAB4677249.1"/>
    </source>
</evidence>
<dbReference type="Gene3D" id="3.40.50.720">
    <property type="entry name" value="NAD(P)-binding Rossmann-like Domain"/>
    <property type="match status" value="1"/>
</dbReference>
<proteinExistence type="inferred from homology"/>
<dbReference type="PRINTS" id="PR00081">
    <property type="entry name" value="GDHRDH"/>
</dbReference>
<evidence type="ECO:0000256" key="1">
    <source>
        <dbReference type="ARBA" id="ARBA00006484"/>
    </source>
</evidence>
<dbReference type="InterPro" id="IPR036291">
    <property type="entry name" value="NAD(P)-bd_dom_sf"/>
</dbReference>
<dbReference type="EMBL" id="CAFBLI010000021">
    <property type="protein sequence ID" value="CAB4861103.1"/>
    <property type="molecule type" value="Genomic_DNA"/>
</dbReference>
<dbReference type="AlphaFoldDB" id="A0A6J7D1P2"/>
<evidence type="ECO:0000256" key="2">
    <source>
        <dbReference type="ARBA" id="ARBA00023002"/>
    </source>
</evidence>
<gene>
    <name evidence="3" type="ORF">UFOPK1811_00741</name>
    <name evidence="4" type="ORF">UFOPK2360_00269</name>
    <name evidence="5" type="ORF">UFOPK2659_00031</name>
    <name evidence="6" type="ORF">UFOPK3306_00427</name>
</gene>
<sequence>MSSMTSSAFDLHGKVAVVTGGNGGIGLGFARGFAKSGANIAIWSRNLEKSAKAVAELESLGVRAVAFKVDVNIRADIDQAVIDTVAKLGSIDILVANAGINIRKRPEDFSKADWKDVLDTNLTAVFECCQAVYPEMKKRGGGKIITIGSMTSIFGFGITSAYAATKGAVVQLAKSLAVAWGADNIQVNAVLPGWVKTEMTTQSRSIPGLEQQVMQRTPANRWGTGSDFEGVAAFLGSAASDFVTGIAIPVDGGFSGTLFIFDPPI</sequence>
<dbReference type="EMBL" id="CAEZUJ010000023">
    <property type="protein sequence ID" value="CAB4600257.1"/>
    <property type="molecule type" value="Genomic_DNA"/>
</dbReference>
<name>A0A6J7D1P2_9ZZZZ</name>
<keyword evidence="2" id="KW-0560">Oxidoreductase</keyword>
<protein>
    <submittedName>
        <fullName evidence="6">Unannotated protein</fullName>
    </submittedName>
</protein>
<dbReference type="PRINTS" id="PR00080">
    <property type="entry name" value="SDRFAMILY"/>
</dbReference>
<dbReference type="EMBL" id="CAEZXH010000009">
    <property type="protein sequence ID" value="CAB4677249.1"/>
    <property type="molecule type" value="Genomic_DNA"/>
</dbReference>
<accession>A0A6J7D1P2</accession>
<dbReference type="EMBL" id="CAEZYJ010000002">
    <property type="protein sequence ID" value="CAB4709936.1"/>
    <property type="molecule type" value="Genomic_DNA"/>
</dbReference>
<reference evidence="6" key="1">
    <citation type="submission" date="2020-05" db="EMBL/GenBank/DDBJ databases">
        <authorList>
            <person name="Chiriac C."/>
            <person name="Salcher M."/>
            <person name="Ghai R."/>
            <person name="Kavagutti S V."/>
        </authorList>
    </citation>
    <scope>NUCLEOTIDE SEQUENCE</scope>
</reference>
<dbReference type="InterPro" id="IPR002347">
    <property type="entry name" value="SDR_fam"/>
</dbReference>
<dbReference type="PANTHER" id="PTHR42760:SF5">
    <property type="entry name" value="2-DEHYDRO-3-DEOXY-D-GLUCONATE 5-DEHYDROGENASE"/>
    <property type="match status" value="1"/>
</dbReference>
<comment type="similarity">
    <text evidence="1">Belongs to the short-chain dehydrogenases/reductases (SDR) family.</text>
</comment>
<dbReference type="InterPro" id="IPR020904">
    <property type="entry name" value="Sc_DH/Rdtase_CS"/>
</dbReference>
<dbReference type="PANTHER" id="PTHR42760">
    <property type="entry name" value="SHORT-CHAIN DEHYDROGENASES/REDUCTASES FAMILY MEMBER"/>
    <property type="match status" value="1"/>
</dbReference>
<organism evidence="6">
    <name type="scientific">freshwater metagenome</name>
    <dbReference type="NCBI Taxonomy" id="449393"/>
    <lineage>
        <taxon>unclassified sequences</taxon>
        <taxon>metagenomes</taxon>
        <taxon>ecological metagenomes</taxon>
    </lineage>
</organism>
<dbReference type="GO" id="GO:0016616">
    <property type="term" value="F:oxidoreductase activity, acting on the CH-OH group of donors, NAD or NADP as acceptor"/>
    <property type="evidence" value="ECO:0007669"/>
    <property type="project" value="TreeGrafter"/>
</dbReference>
<evidence type="ECO:0000313" key="6">
    <source>
        <dbReference type="EMBL" id="CAB4861103.1"/>
    </source>
</evidence>
<evidence type="ECO:0000313" key="3">
    <source>
        <dbReference type="EMBL" id="CAB4600257.1"/>
    </source>
</evidence>